<protein>
    <submittedName>
        <fullName evidence="1">Uncharacterized protein</fullName>
    </submittedName>
</protein>
<keyword evidence="2" id="KW-1185">Reference proteome</keyword>
<name>A0ACB0YZZ6_MELEN</name>
<comment type="caution">
    <text evidence="1">The sequence shown here is derived from an EMBL/GenBank/DDBJ whole genome shotgun (WGS) entry which is preliminary data.</text>
</comment>
<gene>
    <name evidence="1" type="ORF">MENTE1834_LOCUS18878</name>
</gene>
<sequence>MDHNTGPLARKSTTLCALLLVSIAALLVFAIPGQANGEEVGVANHTKNGSDVTLKEDCKPAGEDLTYAEYVKRFPTVCNFTITKKYIELLYDGRNCTVELITNETNVIKFKTGYMKKDGCNLDKCVDGETSFEDGFSNLLPFAYSRNNKDIETLNNNEGPIEANDNKVCAASFKCGKKCINQTFLEVSWSKCQDFVVAHVHLIGEYSKGRDPSEEEKGTNKTEFNLEIYNNSRIKLDFDRKTKDDFFGLKSYCAPKENPLVNPETWKITNEDKDLEGKHLLVFHLLPQSATQWYKGDNIERNLNRTRPECDLFIRFKRPAYEFLRVDPPTTTTSTTTTTTSKPVTKPSAEKTTSTTRPQQGTTTNVEEVKDTKKGSSAGTVIIILLVLAFVSVLIGGCVYAGLDYRKKQQKEKEEEAAKAAATEAAKAAEAAAAEAAEAEDEKERAYWFNFGDTTEIADQNFKRAALGLMSVEDQFVKEILDRMEKEDKENAEKDEEILIELYLPDVAEKGFAKVGTFREWRKKSRMIQEKGETSEEFDKRVEKAIKRRGGLKKTVNALFNRKQSKDEAAGGKKTEDSKVKNDQAPKEETTSKDSALKNDPAPEKADATKSKQAGTTSDVPTDMVSEAKETDM</sequence>
<reference evidence="1" key="1">
    <citation type="submission" date="2023-11" db="EMBL/GenBank/DDBJ databases">
        <authorList>
            <person name="Poullet M."/>
        </authorList>
    </citation>
    <scope>NUCLEOTIDE SEQUENCE</scope>
    <source>
        <strain evidence="1">E1834</strain>
    </source>
</reference>
<accession>A0ACB0YZZ6</accession>
<evidence type="ECO:0000313" key="1">
    <source>
        <dbReference type="EMBL" id="CAK5071358.1"/>
    </source>
</evidence>
<dbReference type="EMBL" id="CAVMJV010000022">
    <property type="protein sequence ID" value="CAK5071358.1"/>
    <property type="molecule type" value="Genomic_DNA"/>
</dbReference>
<dbReference type="Proteomes" id="UP001497535">
    <property type="component" value="Unassembled WGS sequence"/>
</dbReference>
<organism evidence="1 2">
    <name type="scientific">Meloidogyne enterolobii</name>
    <name type="common">Root-knot nematode worm</name>
    <name type="synonym">Meloidogyne mayaguensis</name>
    <dbReference type="NCBI Taxonomy" id="390850"/>
    <lineage>
        <taxon>Eukaryota</taxon>
        <taxon>Metazoa</taxon>
        <taxon>Ecdysozoa</taxon>
        <taxon>Nematoda</taxon>
        <taxon>Chromadorea</taxon>
        <taxon>Rhabditida</taxon>
        <taxon>Tylenchina</taxon>
        <taxon>Tylenchomorpha</taxon>
        <taxon>Tylenchoidea</taxon>
        <taxon>Meloidogynidae</taxon>
        <taxon>Meloidogyninae</taxon>
        <taxon>Meloidogyne</taxon>
    </lineage>
</organism>
<proteinExistence type="predicted"/>
<evidence type="ECO:0000313" key="2">
    <source>
        <dbReference type="Proteomes" id="UP001497535"/>
    </source>
</evidence>